<dbReference type="Proteomes" id="UP001152797">
    <property type="component" value="Unassembled WGS sequence"/>
</dbReference>
<dbReference type="EMBL" id="CAMXCT010000216">
    <property type="protein sequence ID" value="CAI3975643.1"/>
    <property type="molecule type" value="Genomic_DNA"/>
</dbReference>
<evidence type="ECO:0000313" key="5">
    <source>
        <dbReference type="Proteomes" id="UP001152797"/>
    </source>
</evidence>
<feature type="region of interest" description="Disordered" evidence="2">
    <location>
        <begin position="1"/>
        <end position="69"/>
    </location>
</feature>
<feature type="compositionally biased region" description="Low complexity" evidence="2">
    <location>
        <begin position="44"/>
        <end position="63"/>
    </location>
</feature>
<protein>
    <submittedName>
        <fullName evidence="3">Uncharacterized protein</fullName>
    </submittedName>
</protein>
<keyword evidence="1" id="KW-0175">Coiled coil</keyword>
<keyword evidence="5" id="KW-1185">Reference proteome</keyword>
<organism evidence="3">
    <name type="scientific">Cladocopium goreaui</name>
    <dbReference type="NCBI Taxonomy" id="2562237"/>
    <lineage>
        <taxon>Eukaryota</taxon>
        <taxon>Sar</taxon>
        <taxon>Alveolata</taxon>
        <taxon>Dinophyceae</taxon>
        <taxon>Suessiales</taxon>
        <taxon>Symbiodiniaceae</taxon>
        <taxon>Cladocopium</taxon>
    </lineage>
</organism>
<dbReference type="EMBL" id="CAMXCT030000216">
    <property type="protein sequence ID" value="CAL4762955.1"/>
    <property type="molecule type" value="Genomic_DNA"/>
</dbReference>
<accession>A0A9P1BLP3</accession>
<evidence type="ECO:0000313" key="4">
    <source>
        <dbReference type="EMBL" id="CAL1129018.1"/>
    </source>
</evidence>
<proteinExistence type="predicted"/>
<evidence type="ECO:0000256" key="1">
    <source>
        <dbReference type="SAM" id="Coils"/>
    </source>
</evidence>
<dbReference type="EMBL" id="CAMXCT020000216">
    <property type="protein sequence ID" value="CAL1129018.1"/>
    <property type="molecule type" value="Genomic_DNA"/>
</dbReference>
<name>A0A9P1BLP3_9DINO</name>
<reference evidence="4" key="2">
    <citation type="submission" date="2024-04" db="EMBL/GenBank/DDBJ databases">
        <authorList>
            <person name="Chen Y."/>
            <person name="Shah S."/>
            <person name="Dougan E. K."/>
            <person name="Thang M."/>
            <person name="Chan C."/>
        </authorList>
    </citation>
    <scope>NUCLEOTIDE SEQUENCE [LARGE SCALE GENOMIC DNA]</scope>
</reference>
<feature type="compositionally biased region" description="Low complexity" evidence="2">
    <location>
        <begin position="19"/>
        <end position="32"/>
    </location>
</feature>
<reference evidence="3" key="1">
    <citation type="submission" date="2022-10" db="EMBL/GenBank/DDBJ databases">
        <authorList>
            <person name="Chen Y."/>
            <person name="Dougan E. K."/>
            <person name="Chan C."/>
            <person name="Rhodes N."/>
            <person name="Thang M."/>
        </authorList>
    </citation>
    <scope>NUCLEOTIDE SEQUENCE</scope>
</reference>
<evidence type="ECO:0000256" key="2">
    <source>
        <dbReference type="SAM" id="MobiDB-lite"/>
    </source>
</evidence>
<sequence length="343" mass="38045">MERRRSGGRENGSPDPVPAAQAAAAQAAATAVRRARVSGPSALDVSDVSTASATSVPSSAGGAFEQEMQRRILGMESKLKDVDALIKDQMPQAQQRSEVPQLQEMQQELDEMERYRQSLQARADELEKTLQKERAEHKAATEHYSNQMNKSVELMRHSVEQSLTESNHLMKARMVEAESVIRKLVSHMNRTFDQPSKEGATQPSELVDAMSQMLEEHQHLVQQQQQLLAQRTTFAPGRLIIPTWQAVPPQGYVKASTVLPPQADGSRSPGRLSPVIPVEGSPAKSGPRRTPFSQAILSEQQIPQRISGRPIPWQQEPSLVDVSARARPLRGPRGVMHHRHEVR</sequence>
<evidence type="ECO:0000313" key="3">
    <source>
        <dbReference type="EMBL" id="CAI3975643.1"/>
    </source>
</evidence>
<comment type="caution">
    <text evidence="3">The sequence shown here is derived from an EMBL/GenBank/DDBJ whole genome shotgun (WGS) entry which is preliminary data.</text>
</comment>
<dbReference type="AlphaFoldDB" id="A0A9P1BLP3"/>
<gene>
    <name evidence="3" type="ORF">C1SCF055_LOCUS3939</name>
</gene>
<feature type="coiled-coil region" evidence="1">
    <location>
        <begin position="102"/>
        <end position="143"/>
    </location>
</feature>
<feature type="region of interest" description="Disordered" evidence="2">
    <location>
        <begin position="261"/>
        <end position="289"/>
    </location>
</feature>